<dbReference type="AlphaFoldDB" id="A0A438FEH1"/>
<dbReference type="Proteomes" id="UP000288805">
    <property type="component" value="Unassembled WGS sequence"/>
</dbReference>
<organism evidence="2 3">
    <name type="scientific">Vitis vinifera</name>
    <name type="common">Grape</name>
    <dbReference type="NCBI Taxonomy" id="29760"/>
    <lineage>
        <taxon>Eukaryota</taxon>
        <taxon>Viridiplantae</taxon>
        <taxon>Streptophyta</taxon>
        <taxon>Embryophyta</taxon>
        <taxon>Tracheophyta</taxon>
        <taxon>Spermatophyta</taxon>
        <taxon>Magnoliopsida</taxon>
        <taxon>eudicotyledons</taxon>
        <taxon>Gunneridae</taxon>
        <taxon>Pentapetalae</taxon>
        <taxon>rosids</taxon>
        <taxon>Vitales</taxon>
        <taxon>Vitaceae</taxon>
        <taxon>Viteae</taxon>
        <taxon>Vitis</taxon>
    </lineage>
</organism>
<evidence type="ECO:0000313" key="3">
    <source>
        <dbReference type="Proteomes" id="UP000288805"/>
    </source>
</evidence>
<feature type="region of interest" description="Disordered" evidence="1">
    <location>
        <begin position="1"/>
        <end position="21"/>
    </location>
</feature>
<name>A0A438FEH1_VITVI</name>
<proteinExistence type="predicted"/>
<dbReference type="EMBL" id="QGNW01000958">
    <property type="protein sequence ID" value="RVW58353.1"/>
    <property type="molecule type" value="Genomic_DNA"/>
</dbReference>
<protein>
    <submittedName>
        <fullName evidence="2">Uncharacterized protein</fullName>
    </submittedName>
</protein>
<comment type="caution">
    <text evidence="2">The sequence shown here is derived from an EMBL/GenBank/DDBJ whole genome shotgun (WGS) entry which is preliminary data.</text>
</comment>
<evidence type="ECO:0000256" key="1">
    <source>
        <dbReference type="SAM" id="MobiDB-lite"/>
    </source>
</evidence>
<sequence>MRKLPHLARPEEQFNAGSGSPTVVVQGVSSFTQIPPAYIHPNMVRVLMGCSILGMLFNLDLLLLESVTAFQIRQGGRQGTCAGQGLWAGLAVHPDRAFAPTSVEGQDKRGKLVEWVEKASFDRLNRLFEIAAAERSCETLLSA</sequence>
<accession>A0A438FEH1</accession>
<evidence type="ECO:0000313" key="2">
    <source>
        <dbReference type="EMBL" id="RVW58353.1"/>
    </source>
</evidence>
<gene>
    <name evidence="2" type="ORF">CK203_113611</name>
</gene>
<reference evidence="2 3" key="1">
    <citation type="journal article" date="2018" name="PLoS Genet.">
        <title>Population sequencing reveals clonal diversity and ancestral inbreeding in the grapevine cultivar Chardonnay.</title>
        <authorList>
            <person name="Roach M.J."/>
            <person name="Johnson D.L."/>
            <person name="Bohlmann J."/>
            <person name="van Vuuren H.J."/>
            <person name="Jones S.J."/>
            <person name="Pretorius I.S."/>
            <person name="Schmidt S.A."/>
            <person name="Borneman A.R."/>
        </authorList>
    </citation>
    <scope>NUCLEOTIDE SEQUENCE [LARGE SCALE GENOMIC DNA]</scope>
    <source>
        <strain evidence="3">cv. Chardonnay</strain>
        <tissue evidence="2">Leaf</tissue>
    </source>
</reference>